<dbReference type="PRINTS" id="PR00368">
    <property type="entry name" value="FADPNR"/>
</dbReference>
<proteinExistence type="predicted"/>
<keyword evidence="2" id="KW-0067">ATP-binding</keyword>
<dbReference type="Proteomes" id="UP001479606">
    <property type="component" value="Unassembled WGS sequence"/>
</dbReference>
<keyword evidence="2" id="KW-0547">Nucleotide-binding</keyword>
<gene>
    <name evidence="2" type="ORF">AAFH49_15200</name>
</gene>
<sequence>MPLPTPPAAPFSLIHTDTLVIGAGQAGLAAAYYLQQHGVDFRVLDAASTAGHAWDTRYDSLRLFSPAWASGLPGRPWPGNRRRYPTRAETSAYLRDYAAHFAFPIDVSQRVTRLTVAPGQPGYHAHTTAGRTYAARSVIVATGPYTDPKIPAWANQLPAAVAQLPSRDYRRPGQLPGSGPVAVVGSGNSALQIAADIAATGRPVFVAFDEKTPAMPNNQFMWTTLAITGMMRIPRHTAFGRWMMSQPDPVVSGDLARLRQLPAATFIGRATAALPTGAIQGQREASPPLDAVVWATGYRPDYNWLELPILEADGQPRHQRGLTAAPGVAFLGLDWLDSRNSALLNGIGADARRVVQALLQMP</sequence>
<dbReference type="InterPro" id="IPR036188">
    <property type="entry name" value="FAD/NAD-bd_sf"/>
</dbReference>
<dbReference type="Pfam" id="PF13738">
    <property type="entry name" value="Pyr_redox_3"/>
    <property type="match status" value="1"/>
</dbReference>
<dbReference type="SUPFAM" id="SSF51905">
    <property type="entry name" value="FAD/NAD(P)-binding domain"/>
    <property type="match status" value="2"/>
</dbReference>
<dbReference type="EMBL" id="JBCEVZ010000040">
    <property type="protein sequence ID" value="MEL5995562.1"/>
    <property type="molecule type" value="Genomic_DNA"/>
</dbReference>
<dbReference type="GO" id="GO:0016491">
    <property type="term" value="F:oxidoreductase activity"/>
    <property type="evidence" value="ECO:0007669"/>
    <property type="project" value="UniProtKB-KW"/>
</dbReference>
<keyword evidence="3" id="KW-1185">Reference proteome</keyword>
<keyword evidence="1 2" id="KW-0560">Oxidoreductase</keyword>
<comment type="caution">
    <text evidence="2">The sequence shown here is derived from an EMBL/GenBank/DDBJ whole genome shotgun (WGS) entry which is preliminary data.</text>
</comment>
<dbReference type="RefSeq" id="WP_342299478.1">
    <property type="nucleotide sequence ID" value="NZ_JBCEVZ010000040.1"/>
</dbReference>
<reference evidence="2 3" key="1">
    <citation type="journal article" date="2018" name="Arch. Microbiol.">
        <title>Hymenobacter segetis sp. nov., isolated from soil.</title>
        <authorList>
            <person name="Ten L.N."/>
            <person name="Lim S.J."/>
            <person name="Kim B.O."/>
            <person name="Kang I.K."/>
            <person name="Jung H.Y."/>
        </authorList>
    </citation>
    <scope>NUCLEOTIDE SEQUENCE [LARGE SCALE GENOMIC DNA]</scope>
    <source>
        <strain evidence="2 3">S7-3-11</strain>
    </source>
</reference>
<dbReference type="EC" id="1.14.13.-" evidence="2"/>
<evidence type="ECO:0000313" key="2">
    <source>
        <dbReference type="EMBL" id="MEL5995562.1"/>
    </source>
</evidence>
<evidence type="ECO:0000256" key="1">
    <source>
        <dbReference type="ARBA" id="ARBA00023002"/>
    </source>
</evidence>
<accession>A0ABU9LXT6</accession>
<evidence type="ECO:0000313" key="3">
    <source>
        <dbReference type="Proteomes" id="UP001479606"/>
    </source>
</evidence>
<dbReference type="PANTHER" id="PTHR43539">
    <property type="entry name" value="FLAVIN-BINDING MONOOXYGENASE-LIKE PROTEIN (AFU_ORTHOLOGUE AFUA_4G09220)"/>
    <property type="match status" value="1"/>
</dbReference>
<dbReference type="PANTHER" id="PTHR43539:SF78">
    <property type="entry name" value="FLAVIN-CONTAINING MONOOXYGENASE"/>
    <property type="match status" value="1"/>
</dbReference>
<protein>
    <submittedName>
        <fullName evidence="2">NAD(P)/FAD-dependent oxidoreductase</fullName>
        <ecNumber evidence="2">1.14.13.-</ecNumber>
    </submittedName>
</protein>
<dbReference type="InterPro" id="IPR050982">
    <property type="entry name" value="Auxin_biosynth/cation_transpt"/>
</dbReference>
<organism evidence="2 3">
    <name type="scientific">Hymenobacter segetis</name>
    <dbReference type="NCBI Taxonomy" id="2025509"/>
    <lineage>
        <taxon>Bacteria</taxon>
        <taxon>Pseudomonadati</taxon>
        <taxon>Bacteroidota</taxon>
        <taxon>Cytophagia</taxon>
        <taxon>Cytophagales</taxon>
        <taxon>Hymenobacteraceae</taxon>
        <taxon>Hymenobacter</taxon>
    </lineage>
</organism>
<dbReference type="PRINTS" id="PR00469">
    <property type="entry name" value="PNDRDTASEII"/>
</dbReference>
<dbReference type="Gene3D" id="3.50.50.60">
    <property type="entry name" value="FAD/NAD(P)-binding domain"/>
    <property type="match status" value="1"/>
</dbReference>
<name>A0ABU9LXT6_9BACT</name>
<dbReference type="GO" id="GO:0005524">
    <property type="term" value="F:ATP binding"/>
    <property type="evidence" value="ECO:0007669"/>
    <property type="project" value="UniProtKB-KW"/>
</dbReference>